<dbReference type="EMBL" id="CP036316">
    <property type="protein sequence ID" value="QDT64341.1"/>
    <property type="molecule type" value="Genomic_DNA"/>
</dbReference>
<dbReference type="KEGG" id="chya:V22_15750"/>
<evidence type="ECO:0000313" key="2">
    <source>
        <dbReference type="Proteomes" id="UP000319976"/>
    </source>
</evidence>
<dbReference type="AlphaFoldDB" id="A0A517T7J0"/>
<gene>
    <name evidence="1" type="ORF">V22_15750</name>
</gene>
<dbReference type="RefSeq" id="WP_145261425.1">
    <property type="nucleotide sequence ID" value="NZ_CP036316.1"/>
</dbReference>
<accession>A0A517T7J0</accession>
<keyword evidence="2" id="KW-1185">Reference proteome</keyword>
<organism evidence="1 2">
    <name type="scientific">Calycomorphotria hydatis</name>
    <dbReference type="NCBI Taxonomy" id="2528027"/>
    <lineage>
        <taxon>Bacteria</taxon>
        <taxon>Pseudomonadati</taxon>
        <taxon>Planctomycetota</taxon>
        <taxon>Planctomycetia</taxon>
        <taxon>Planctomycetales</taxon>
        <taxon>Planctomycetaceae</taxon>
        <taxon>Calycomorphotria</taxon>
    </lineage>
</organism>
<reference evidence="1 2" key="1">
    <citation type="submission" date="2019-02" db="EMBL/GenBank/DDBJ databases">
        <title>Deep-cultivation of Planctomycetes and their phenomic and genomic characterization uncovers novel biology.</title>
        <authorList>
            <person name="Wiegand S."/>
            <person name="Jogler M."/>
            <person name="Boedeker C."/>
            <person name="Pinto D."/>
            <person name="Vollmers J."/>
            <person name="Rivas-Marin E."/>
            <person name="Kohn T."/>
            <person name="Peeters S.H."/>
            <person name="Heuer A."/>
            <person name="Rast P."/>
            <person name="Oberbeckmann S."/>
            <person name="Bunk B."/>
            <person name="Jeske O."/>
            <person name="Meyerdierks A."/>
            <person name="Storesund J.E."/>
            <person name="Kallscheuer N."/>
            <person name="Luecker S."/>
            <person name="Lage O.M."/>
            <person name="Pohl T."/>
            <person name="Merkel B.J."/>
            <person name="Hornburger P."/>
            <person name="Mueller R.-W."/>
            <person name="Bruemmer F."/>
            <person name="Labrenz M."/>
            <person name="Spormann A.M."/>
            <person name="Op den Camp H."/>
            <person name="Overmann J."/>
            <person name="Amann R."/>
            <person name="Jetten M.S.M."/>
            <person name="Mascher T."/>
            <person name="Medema M.H."/>
            <person name="Devos D.P."/>
            <person name="Kaster A.-K."/>
            <person name="Ovreas L."/>
            <person name="Rohde M."/>
            <person name="Galperin M.Y."/>
            <person name="Jogler C."/>
        </authorList>
    </citation>
    <scope>NUCLEOTIDE SEQUENCE [LARGE SCALE GENOMIC DNA]</scope>
    <source>
        <strain evidence="1 2">V22</strain>
    </source>
</reference>
<evidence type="ECO:0000313" key="1">
    <source>
        <dbReference type="EMBL" id="QDT64341.1"/>
    </source>
</evidence>
<dbReference type="Proteomes" id="UP000319976">
    <property type="component" value="Chromosome"/>
</dbReference>
<name>A0A517T7J0_9PLAN</name>
<sequence length="121" mass="14249">MSTEPFRTRFGNWSGVMRAYRDWLQKGAFEQSSHPEGVRSEINRPDYQHPKGVPDWNLGWLAGVWAQLKPGFAFKTSEYRDAECHRKFEHDYIIALEHDWPACPIPVILFEQVWRGQTLED</sequence>
<protein>
    <submittedName>
        <fullName evidence="1">Uncharacterized protein</fullName>
    </submittedName>
</protein>
<proteinExistence type="predicted"/>